<dbReference type="InterPro" id="IPR000477">
    <property type="entry name" value="RT_dom"/>
</dbReference>
<evidence type="ECO:0000259" key="1">
    <source>
        <dbReference type="PROSITE" id="PS50878"/>
    </source>
</evidence>
<dbReference type="AlphaFoldDB" id="A0A034V8H1"/>
<proteinExistence type="predicted"/>
<gene>
    <name evidence="2" type="primary">PO11</name>
</gene>
<dbReference type="EMBL" id="GAKP01020897">
    <property type="protein sequence ID" value="JAC38055.1"/>
    <property type="molecule type" value="Transcribed_RNA"/>
</dbReference>
<dbReference type="PROSITE" id="PS50878">
    <property type="entry name" value="RT_POL"/>
    <property type="match status" value="1"/>
</dbReference>
<feature type="non-terminal residue" evidence="2">
    <location>
        <position position="128"/>
    </location>
</feature>
<dbReference type="Pfam" id="PF00078">
    <property type="entry name" value="RVT_1"/>
    <property type="match status" value="1"/>
</dbReference>
<sequence length="128" mass="14611">KRQQPKDVKLIAYADDLMVVAVAKQLADLRNKCNECLNGLRHWFSSVSLELAEQKTEVLLISTRKVEEQIELFIGECEITSQLTLKYLGVILDSKLKFKEHLEYSSSKANKIYNALSRMMTNTGCVRS</sequence>
<evidence type="ECO:0000313" key="2">
    <source>
        <dbReference type="EMBL" id="JAC38055.1"/>
    </source>
</evidence>
<reference evidence="2" key="1">
    <citation type="journal article" date="2014" name="BMC Genomics">
        <title>Characterizing the developmental transcriptome of the oriental fruit fly, Bactrocera dorsalis (Diptera: Tephritidae) through comparative genomic analysis with Drosophila melanogaster utilizing modENCODE datasets.</title>
        <authorList>
            <person name="Geib S.M."/>
            <person name="Calla B."/>
            <person name="Hall B."/>
            <person name="Hou S."/>
            <person name="Manoukis N.C."/>
        </authorList>
    </citation>
    <scope>NUCLEOTIDE SEQUENCE</scope>
    <source>
        <strain evidence="2">Punador</strain>
    </source>
</reference>
<feature type="domain" description="Reverse transcriptase" evidence="1">
    <location>
        <begin position="1"/>
        <end position="92"/>
    </location>
</feature>
<name>A0A034V8H1_BACDO</name>
<feature type="non-terminal residue" evidence="2">
    <location>
        <position position="1"/>
    </location>
</feature>
<accession>A0A034V8H1</accession>
<organism evidence="2">
    <name type="scientific">Bactrocera dorsalis</name>
    <name type="common">Oriental fruit fly</name>
    <name type="synonym">Dacus dorsalis</name>
    <dbReference type="NCBI Taxonomy" id="27457"/>
    <lineage>
        <taxon>Eukaryota</taxon>
        <taxon>Metazoa</taxon>
        <taxon>Ecdysozoa</taxon>
        <taxon>Arthropoda</taxon>
        <taxon>Hexapoda</taxon>
        <taxon>Insecta</taxon>
        <taxon>Pterygota</taxon>
        <taxon>Neoptera</taxon>
        <taxon>Endopterygota</taxon>
        <taxon>Diptera</taxon>
        <taxon>Brachycera</taxon>
        <taxon>Muscomorpha</taxon>
        <taxon>Tephritoidea</taxon>
        <taxon>Tephritidae</taxon>
        <taxon>Bactrocera</taxon>
        <taxon>Bactrocera</taxon>
    </lineage>
</organism>
<dbReference type="PANTHER" id="PTHR33332">
    <property type="entry name" value="REVERSE TRANSCRIPTASE DOMAIN-CONTAINING PROTEIN"/>
    <property type="match status" value="1"/>
</dbReference>
<protein>
    <submittedName>
        <fullName evidence="2">Retrovirus-related Pol polyprotein from type-1 retrotransposable element R1</fullName>
    </submittedName>
</protein>